<organism evidence="1 2">
    <name type="scientific">Papaver somniferum</name>
    <name type="common">Opium poppy</name>
    <dbReference type="NCBI Taxonomy" id="3469"/>
    <lineage>
        <taxon>Eukaryota</taxon>
        <taxon>Viridiplantae</taxon>
        <taxon>Streptophyta</taxon>
        <taxon>Embryophyta</taxon>
        <taxon>Tracheophyta</taxon>
        <taxon>Spermatophyta</taxon>
        <taxon>Magnoliopsida</taxon>
        <taxon>Ranunculales</taxon>
        <taxon>Papaveraceae</taxon>
        <taxon>Papaveroideae</taxon>
        <taxon>Papaver</taxon>
    </lineage>
</organism>
<dbReference type="PANTHER" id="PTHR45815:SF3">
    <property type="entry name" value="PROTEIN DISULFIDE-ISOMERASE A6"/>
    <property type="match status" value="1"/>
</dbReference>
<dbReference type="GO" id="GO:0005788">
    <property type="term" value="C:endoplasmic reticulum lumen"/>
    <property type="evidence" value="ECO:0007669"/>
    <property type="project" value="TreeGrafter"/>
</dbReference>
<proteinExistence type="predicted"/>
<dbReference type="GO" id="GO:0015035">
    <property type="term" value="F:protein-disulfide reductase activity"/>
    <property type="evidence" value="ECO:0007669"/>
    <property type="project" value="TreeGrafter"/>
</dbReference>
<accession>A0A4Y7IR67</accession>
<name>A0A4Y7IR67_PAPSO</name>
<dbReference type="AlphaFoldDB" id="A0A4Y7IR67"/>
<dbReference type="EMBL" id="CM010716">
    <property type="protein sequence ID" value="RZC50626.1"/>
    <property type="molecule type" value="Genomic_DNA"/>
</dbReference>
<dbReference type="Gramene" id="RZC50626">
    <property type="protein sequence ID" value="RZC50626"/>
    <property type="gene ID" value="C5167_019054"/>
</dbReference>
<evidence type="ECO:0008006" key="3">
    <source>
        <dbReference type="Google" id="ProtNLM"/>
    </source>
</evidence>
<dbReference type="PANTHER" id="PTHR45815">
    <property type="entry name" value="PROTEIN DISULFIDE-ISOMERASE A6"/>
    <property type="match status" value="1"/>
</dbReference>
<dbReference type="GO" id="GO:0034976">
    <property type="term" value="P:response to endoplasmic reticulum stress"/>
    <property type="evidence" value="ECO:0007669"/>
    <property type="project" value="TreeGrafter"/>
</dbReference>
<gene>
    <name evidence="1" type="ORF">C5167_019054</name>
</gene>
<dbReference type="Proteomes" id="UP000316621">
    <property type="component" value="Chromosome 2"/>
</dbReference>
<evidence type="ECO:0000313" key="1">
    <source>
        <dbReference type="EMBL" id="RZC50626.1"/>
    </source>
</evidence>
<keyword evidence="2" id="KW-1185">Reference proteome</keyword>
<sequence>MQKELMFPLEHDDVIAYDALVIVYLKHMSQFLIENPSPISHLIFDKKKFLTHCLDYVVFIDHFKINEIFGLFCSYVWAAAGKQPDLEKQVGVGGYGYPAMVALNLRKGAYAPLRSAFQLEHIIEFVREAGGGGKGNLPLETTPTIVKTEPWDGKDGQILEEDEFSLEELMGGDDTTDKDEL</sequence>
<protein>
    <recommendedName>
        <fullName evidence="3">Protein disulfide-isomerase</fullName>
    </recommendedName>
</protein>
<dbReference type="STRING" id="3469.A0A4Y7IR67"/>
<reference evidence="1 2" key="1">
    <citation type="journal article" date="2018" name="Science">
        <title>The opium poppy genome and morphinan production.</title>
        <authorList>
            <person name="Guo L."/>
            <person name="Winzer T."/>
            <person name="Yang X."/>
            <person name="Li Y."/>
            <person name="Ning Z."/>
            <person name="He Z."/>
            <person name="Teodor R."/>
            <person name="Lu Y."/>
            <person name="Bowser T.A."/>
            <person name="Graham I.A."/>
            <person name="Ye K."/>
        </authorList>
    </citation>
    <scope>NUCLEOTIDE SEQUENCE [LARGE SCALE GENOMIC DNA]</scope>
    <source>
        <strain evidence="2">cv. HN1</strain>
        <tissue evidence="1">Leaves</tissue>
    </source>
</reference>
<evidence type="ECO:0000313" key="2">
    <source>
        <dbReference type="Proteomes" id="UP000316621"/>
    </source>
</evidence>